<evidence type="ECO:0000259" key="3">
    <source>
        <dbReference type="Pfam" id="PF03914"/>
    </source>
</evidence>
<dbReference type="EMBL" id="JAUZQC010000020">
    <property type="protein sequence ID" value="KAK5852574.1"/>
    <property type="molecule type" value="Genomic_DNA"/>
</dbReference>
<feature type="region of interest" description="Disordered" evidence="2">
    <location>
        <begin position="189"/>
        <end position="302"/>
    </location>
</feature>
<dbReference type="GO" id="GO:0005634">
    <property type="term" value="C:nucleus"/>
    <property type="evidence" value="ECO:0007669"/>
    <property type="project" value="TreeGrafter"/>
</dbReference>
<dbReference type="PANTHER" id="PTHR12048:SF0">
    <property type="entry name" value="CCAAT_ENHANCER-BINDING PROTEIN ZETA"/>
    <property type="match status" value="1"/>
</dbReference>
<name>A0AAN7X3D6_ELEMC</name>
<sequence length="388" mass="44232">MSAGGKRQQSYDPLHRNPLFCGADHTTLWELQRLAAHFHPSVSLFAKTILEGGSILYSGDPLQDFTLTRFLDRFVFRNPKQMKGKQHTDSSALTPRQRFPLKSVPVNCEEFLTKDESLIPVDQIFFHRFFRKRHQEKQLKVRRPRGDGDNESVEDVDDEEFEKMLDSCEPDSYFTDMADDDLDFAGNVKAKKKKKKEGEASDSDESDVDLDDEEVSLGSMDEEDFGDELEEEGGMFMDPDGEEDEDDEEVPELEDDPFGVSDDEMEVPDITPRTKKGKRKSSEEPDFSLGPKQGKKKGRKDTAMFASAEEFGSLLDENTGSKFDNIGLNAMANTDKAGQKQLKWEANRDDWMQGRDAKTMRKKKTMFNKRKAFGRPRAGGKTFGKRKK</sequence>
<comment type="similarity">
    <text evidence="1">Belongs to the CBF/MAK21 family.</text>
</comment>
<comment type="caution">
    <text evidence="4">The sequence shown here is derived from an EMBL/GenBank/DDBJ whole genome shotgun (WGS) entry which is preliminary data.</text>
</comment>
<reference evidence="4 5" key="1">
    <citation type="journal article" date="2023" name="Genes (Basel)">
        <title>Chromosome-Level Genome Assembly and Circadian Gene Repertoire of the Patagonia Blennie Eleginops maclovinus-The Closest Ancestral Proxy of Antarctic Cryonotothenioids.</title>
        <authorList>
            <person name="Cheng C.C."/>
            <person name="Rivera-Colon A.G."/>
            <person name="Minhas B.F."/>
            <person name="Wilson L."/>
            <person name="Rayamajhi N."/>
            <person name="Vargas-Chacoff L."/>
            <person name="Catchen J.M."/>
        </authorList>
    </citation>
    <scope>NUCLEOTIDE SEQUENCE [LARGE SCALE GENOMIC DNA]</scope>
    <source>
        <strain evidence="4">JMC-PN-2008</strain>
    </source>
</reference>
<dbReference type="Pfam" id="PF03914">
    <property type="entry name" value="CBF"/>
    <property type="match status" value="1"/>
</dbReference>
<evidence type="ECO:0000313" key="4">
    <source>
        <dbReference type="EMBL" id="KAK5852574.1"/>
    </source>
</evidence>
<dbReference type="InterPro" id="IPR005612">
    <property type="entry name" value="CCAAT-binding_factor"/>
</dbReference>
<dbReference type="Proteomes" id="UP001346869">
    <property type="component" value="Unassembled WGS sequence"/>
</dbReference>
<feature type="region of interest" description="Disordered" evidence="2">
    <location>
        <begin position="139"/>
        <end position="159"/>
    </location>
</feature>
<protein>
    <recommendedName>
        <fullName evidence="3">CCAAT-binding factor domain-containing protein</fullName>
    </recommendedName>
</protein>
<feature type="compositionally biased region" description="Acidic residues" evidence="2">
    <location>
        <begin position="149"/>
        <end position="159"/>
    </location>
</feature>
<dbReference type="PANTHER" id="PTHR12048">
    <property type="entry name" value="CCAAT-BINDING FACTOR-RELATED"/>
    <property type="match status" value="1"/>
</dbReference>
<reference evidence="4 5" key="2">
    <citation type="journal article" date="2023" name="Mol. Biol. Evol.">
        <title>Genomics of Secondarily Temperate Adaptation in the Only Non-Antarctic Icefish.</title>
        <authorList>
            <person name="Rivera-Colon A.G."/>
            <person name="Rayamajhi N."/>
            <person name="Minhas B.F."/>
            <person name="Madrigal G."/>
            <person name="Bilyk K.T."/>
            <person name="Yoon V."/>
            <person name="Hune M."/>
            <person name="Gregory S."/>
            <person name="Cheng C.H.C."/>
            <person name="Catchen J.M."/>
        </authorList>
    </citation>
    <scope>NUCLEOTIDE SEQUENCE [LARGE SCALE GENOMIC DNA]</scope>
    <source>
        <strain evidence="4">JMC-PN-2008</strain>
    </source>
</reference>
<dbReference type="AlphaFoldDB" id="A0AAN7X3D6"/>
<accession>A0AAN7X3D6</accession>
<keyword evidence="5" id="KW-1185">Reference proteome</keyword>
<evidence type="ECO:0000313" key="5">
    <source>
        <dbReference type="Proteomes" id="UP001346869"/>
    </source>
</evidence>
<organism evidence="4 5">
    <name type="scientific">Eleginops maclovinus</name>
    <name type="common">Patagonian blennie</name>
    <name type="synonym">Eleginus maclovinus</name>
    <dbReference type="NCBI Taxonomy" id="56733"/>
    <lineage>
        <taxon>Eukaryota</taxon>
        <taxon>Metazoa</taxon>
        <taxon>Chordata</taxon>
        <taxon>Craniata</taxon>
        <taxon>Vertebrata</taxon>
        <taxon>Euteleostomi</taxon>
        <taxon>Actinopterygii</taxon>
        <taxon>Neopterygii</taxon>
        <taxon>Teleostei</taxon>
        <taxon>Neoteleostei</taxon>
        <taxon>Acanthomorphata</taxon>
        <taxon>Eupercaria</taxon>
        <taxon>Perciformes</taxon>
        <taxon>Notothenioidei</taxon>
        <taxon>Eleginopidae</taxon>
        <taxon>Eleginops</taxon>
    </lineage>
</organism>
<feature type="domain" description="CCAAT-binding factor" evidence="3">
    <location>
        <begin position="7"/>
        <end position="46"/>
    </location>
</feature>
<proteinExistence type="inferred from homology"/>
<evidence type="ECO:0000256" key="2">
    <source>
        <dbReference type="SAM" id="MobiDB-lite"/>
    </source>
</evidence>
<dbReference type="InterPro" id="IPR040155">
    <property type="entry name" value="CEBPZ/Mak21-like"/>
</dbReference>
<feature type="compositionally biased region" description="Acidic residues" evidence="2">
    <location>
        <begin position="200"/>
        <end position="267"/>
    </location>
</feature>
<evidence type="ECO:0000256" key="1">
    <source>
        <dbReference type="ARBA" id="ARBA00007797"/>
    </source>
</evidence>
<feature type="compositionally biased region" description="Basic and acidic residues" evidence="2">
    <location>
        <begin position="139"/>
        <end position="148"/>
    </location>
</feature>
<gene>
    <name evidence="4" type="ORF">PBY51_006427</name>
</gene>